<organism evidence="6 7">
    <name type="scientific">Macrosiphum euphorbiae</name>
    <name type="common">potato aphid</name>
    <dbReference type="NCBI Taxonomy" id="13131"/>
    <lineage>
        <taxon>Eukaryota</taxon>
        <taxon>Metazoa</taxon>
        <taxon>Ecdysozoa</taxon>
        <taxon>Arthropoda</taxon>
        <taxon>Hexapoda</taxon>
        <taxon>Insecta</taxon>
        <taxon>Pterygota</taxon>
        <taxon>Neoptera</taxon>
        <taxon>Paraneoptera</taxon>
        <taxon>Hemiptera</taxon>
        <taxon>Sternorrhyncha</taxon>
        <taxon>Aphidomorpha</taxon>
        <taxon>Aphidoidea</taxon>
        <taxon>Aphididae</taxon>
        <taxon>Macrosiphini</taxon>
        <taxon>Macrosiphum</taxon>
    </lineage>
</organism>
<dbReference type="InterPro" id="IPR036397">
    <property type="entry name" value="RNaseH_sf"/>
</dbReference>
<dbReference type="InterPro" id="IPR025246">
    <property type="entry name" value="IS30-like_HTH"/>
</dbReference>
<keyword evidence="7" id="KW-1185">Reference proteome</keyword>
<evidence type="ECO:0000259" key="2">
    <source>
        <dbReference type="Pfam" id="PF01498"/>
    </source>
</evidence>
<comment type="subcellular location">
    <subcellularLocation>
        <location evidence="1">Nucleus</location>
    </subcellularLocation>
</comment>
<dbReference type="InterPro" id="IPR047655">
    <property type="entry name" value="Transpos_IS630-like"/>
</dbReference>
<evidence type="ECO:0000259" key="3">
    <source>
        <dbReference type="Pfam" id="PF13358"/>
    </source>
</evidence>
<reference evidence="6 7" key="1">
    <citation type="submission" date="2023-01" db="EMBL/GenBank/DDBJ databases">
        <authorList>
            <person name="Whitehead M."/>
        </authorList>
    </citation>
    <scope>NUCLEOTIDE SEQUENCE [LARGE SCALE GENOMIC DNA]</scope>
</reference>
<dbReference type="Pfam" id="PF01498">
    <property type="entry name" value="HTH_Tnp_Tc3_2"/>
    <property type="match status" value="1"/>
</dbReference>
<feature type="domain" description="Transposase Tc1-like" evidence="2">
    <location>
        <begin position="65"/>
        <end position="137"/>
    </location>
</feature>
<evidence type="ECO:0000256" key="1">
    <source>
        <dbReference type="ARBA" id="ARBA00004123"/>
    </source>
</evidence>
<dbReference type="NCBIfam" id="NF033545">
    <property type="entry name" value="transpos_IS630"/>
    <property type="match status" value="1"/>
</dbReference>
<dbReference type="InterPro" id="IPR038717">
    <property type="entry name" value="Tc1-like_DDE_dom"/>
</dbReference>
<sequence length="337" mass="38460">MEVPTEIRALIIRLREEGQSFRKIAKTVNKSHATVQYIVNRQKEIKTLSNRPRSGRPRKLDSNQRRAILRTVVENPMTSAPKLAGMVNKDYGVNVVPQTVRNVLKRFGYNGCTPRQKPFISAVNKRKRLDFAKSHVDKPTSFWNSVIFSDESKFNVFSSDGRGKVWRKPNEQLKTQNLCATVKHGGGNVLVWGCMSASGVGNLVVIDGIMDQYMYLDILRNNLKSSVDKLSLGSSFIFQQDNDPKHTAKRVKEWLIHNVPKQLHTPPQSPDMNPIEHLWDEIGRKIRTHNVRNKQQLKNAILTEWNAIDPDITKKLVNSMKNRLIDVIKAKGGSTRY</sequence>
<dbReference type="GO" id="GO:0005634">
    <property type="term" value="C:nucleus"/>
    <property type="evidence" value="ECO:0007669"/>
    <property type="project" value="UniProtKB-SubCell"/>
</dbReference>
<dbReference type="InterPro" id="IPR036388">
    <property type="entry name" value="WH-like_DNA-bd_sf"/>
</dbReference>
<dbReference type="Pfam" id="PF13936">
    <property type="entry name" value="HTH_38"/>
    <property type="match status" value="1"/>
</dbReference>
<dbReference type="GO" id="GO:0015074">
    <property type="term" value="P:DNA integration"/>
    <property type="evidence" value="ECO:0007669"/>
    <property type="project" value="InterPro"/>
</dbReference>
<dbReference type="EMBL" id="CARXXK010000001">
    <property type="protein sequence ID" value="CAI6342665.1"/>
    <property type="molecule type" value="Genomic_DNA"/>
</dbReference>
<dbReference type="Proteomes" id="UP001160148">
    <property type="component" value="Unassembled WGS sequence"/>
</dbReference>
<dbReference type="InterPro" id="IPR052338">
    <property type="entry name" value="Transposase_5"/>
</dbReference>
<dbReference type="SUPFAM" id="SSF46689">
    <property type="entry name" value="Homeodomain-like"/>
    <property type="match status" value="1"/>
</dbReference>
<evidence type="ECO:0008006" key="8">
    <source>
        <dbReference type="Google" id="ProtNLM"/>
    </source>
</evidence>
<evidence type="ECO:0000313" key="7">
    <source>
        <dbReference type="Proteomes" id="UP001160148"/>
    </source>
</evidence>
<dbReference type="Gene3D" id="1.10.10.10">
    <property type="entry name" value="Winged helix-like DNA-binding domain superfamily/Winged helix DNA-binding domain"/>
    <property type="match status" value="1"/>
</dbReference>
<comment type="caution">
    <text evidence="6">The sequence shown here is derived from an EMBL/GenBank/DDBJ whole genome shotgun (WGS) entry which is preliminary data.</text>
</comment>
<dbReference type="InterPro" id="IPR002492">
    <property type="entry name" value="Transposase_Tc1-like"/>
</dbReference>
<evidence type="ECO:0000259" key="4">
    <source>
        <dbReference type="Pfam" id="PF13936"/>
    </source>
</evidence>
<dbReference type="Pfam" id="PF13358">
    <property type="entry name" value="DDE_3"/>
    <property type="match status" value="1"/>
</dbReference>
<accession>A0AAV0Y7A7</accession>
<dbReference type="Gene3D" id="3.30.420.10">
    <property type="entry name" value="Ribonuclease H-like superfamily/Ribonuclease H"/>
    <property type="match status" value="1"/>
</dbReference>
<dbReference type="AlphaFoldDB" id="A0AAV0Y7A7"/>
<dbReference type="InterPro" id="IPR009057">
    <property type="entry name" value="Homeodomain-like_sf"/>
</dbReference>
<dbReference type="PANTHER" id="PTHR23022">
    <property type="entry name" value="TRANSPOSABLE ELEMENT-RELATED"/>
    <property type="match status" value="1"/>
</dbReference>
<protein>
    <recommendedName>
        <fullName evidence="8">Transposase</fullName>
    </recommendedName>
</protein>
<dbReference type="GO" id="GO:0006313">
    <property type="term" value="P:DNA transposition"/>
    <property type="evidence" value="ECO:0007669"/>
    <property type="project" value="InterPro"/>
</dbReference>
<proteinExistence type="predicted"/>
<evidence type="ECO:0000313" key="6">
    <source>
        <dbReference type="EMBL" id="CAI6375772.1"/>
    </source>
</evidence>
<evidence type="ECO:0000313" key="5">
    <source>
        <dbReference type="EMBL" id="CAI6342665.1"/>
    </source>
</evidence>
<feature type="domain" description="Tc1-like transposase DDE" evidence="3">
    <location>
        <begin position="146"/>
        <end position="298"/>
    </location>
</feature>
<dbReference type="EMBL" id="CARXXK010001361">
    <property type="protein sequence ID" value="CAI6375772.1"/>
    <property type="molecule type" value="Genomic_DNA"/>
</dbReference>
<name>A0AAV0Y7A7_9HEMI</name>
<feature type="domain" description="Transposase IS30-like HTH" evidence="4">
    <location>
        <begin position="8"/>
        <end position="41"/>
    </location>
</feature>
<gene>
    <name evidence="6" type="ORF">MEUPH1_LOCUS29226</name>
    <name evidence="5" type="ORF">MEUPH1_LOCUS34</name>
</gene>
<dbReference type="PANTHER" id="PTHR23022:SF135">
    <property type="entry name" value="SI:DKEY-77F5.3"/>
    <property type="match status" value="1"/>
</dbReference>
<dbReference type="GO" id="GO:0003677">
    <property type="term" value="F:DNA binding"/>
    <property type="evidence" value="ECO:0007669"/>
    <property type="project" value="InterPro"/>
</dbReference>